<dbReference type="PANTHER" id="PTHR42085:SF2">
    <property type="entry name" value="F-BOX DOMAIN-CONTAINING PROTEIN"/>
    <property type="match status" value="1"/>
</dbReference>
<comment type="caution">
    <text evidence="2">The sequence shown here is derived from an EMBL/GenBank/DDBJ whole genome shotgun (WGS) entry which is preliminary data.</text>
</comment>
<reference evidence="2 3" key="1">
    <citation type="submission" date="2015-07" db="EMBL/GenBank/DDBJ databases">
        <title>Comparative genomics of the Sigatoka disease complex on banana suggests a link between parallel evolutionary changes in Pseudocercospora fijiensis and Pseudocercospora eumusae and increased virulence on the banana host.</title>
        <authorList>
            <person name="Chang T.-C."/>
            <person name="Salvucci A."/>
            <person name="Crous P.W."/>
            <person name="Stergiopoulos I."/>
        </authorList>
    </citation>
    <scope>NUCLEOTIDE SEQUENCE [LARGE SCALE GENOMIC DNA]</scope>
    <source>
        <strain evidence="2 3">CBS 114824</strain>
    </source>
</reference>
<feature type="region of interest" description="Disordered" evidence="1">
    <location>
        <begin position="1"/>
        <end position="34"/>
    </location>
</feature>
<evidence type="ECO:0000256" key="1">
    <source>
        <dbReference type="SAM" id="MobiDB-lite"/>
    </source>
</evidence>
<sequence length="234" mass="25948">MDLNGQRLTQPRSTKENIAPATSSITMSDTDQPSHIGAVTQPIKLITNQPARIPQDSPLLFLPPELRNQIYDLILISPPGSKPTITPTFSPPPLLSVCSQIRSEALKLWVSANIFSITIFDCDVELAKRFQNTFTVSSLVPHMSFRMKGSPNWGNLMKWCEAVHDGDTTWFQCKKEGAKGLSVVVTAATRMAGAPGRKGWERVREDLEGWRRVAGMVDEGWLDDDEEAEGVEQV</sequence>
<dbReference type="PANTHER" id="PTHR42085">
    <property type="entry name" value="F-BOX DOMAIN-CONTAINING PROTEIN"/>
    <property type="match status" value="1"/>
</dbReference>
<gene>
    <name evidence="2" type="ORF">AC578_8427</name>
</gene>
<proteinExistence type="predicted"/>
<name>A0A139HS38_9PEZI</name>
<protein>
    <recommendedName>
        <fullName evidence="4">F-box domain-containing protein</fullName>
    </recommendedName>
</protein>
<dbReference type="Proteomes" id="UP000070133">
    <property type="component" value="Unassembled WGS sequence"/>
</dbReference>
<dbReference type="OrthoDB" id="62952at2759"/>
<evidence type="ECO:0000313" key="2">
    <source>
        <dbReference type="EMBL" id="KXT05246.1"/>
    </source>
</evidence>
<dbReference type="EMBL" id="LFZN01000014">
    <property type="protein sequence ID" value="KXT05246.1"/>
    <property type="molecule type" value="Genomic_DNA"/>
</dbReference>
<dbReference type="InterPro" id="IPR038883">
    <property type="entry name" value="AN11006-like"/>
</dbReference>
<feature type="compositionally biased region" description="Polar residues" evidence="1">
    <location>
        <begin position="1"/>
        <end position="12"/>
    </location>
</feature>
<evidence type="ECO:0000313" key="3">
    <source>
        <dbReference type="Proteomes" id="UP000070133"/>
    </source>
</evidence>
<evidence type="ECO:0008006" key="4">
    <source>
        <dbReference type="Google" id="ProtNLM"/>
    </source>
</evidence>
<accession>A0A139HS38</accession>
<keyword evidence="3" id="KW-1185">Reference proteome</keyword>
<dbReference type="AlphaFoldDB" id="A0A139HS38"/>
<organism evidence="2 3">
    <name type="scientific">Pseudocercospora eumusae</name>
    <dbReference type="NCBI Taxonomy" id="321146"/>
    <lineage>
        <taxon>Eukaryota</taxon>
        <taxon>Fungi</taxon>
        <taxon>Dikarya</taxon>
        <taxon>Ascomycota</taxon>
        <taxon>Pezizomycotina</taxon>
        <taxon>Dothideomycetes</taxon>
        <taxon>Dothideomycetidae</taxon>
        <taxon>Mycosphaerellales</taxon>
        <taxon>Mycosphaerellaceae</taxon>
        <taxon>Pseudocercospora</taxon>
    </lineage>
</organism>
<feature type="compositionally biased region" description="Polar residues" evidence="1">
    <location>
        <begin position="20"/>
        <end position="33"/>
    </location>
</feature>